<feature type="domain" description="Ancillary SecYEG translocon subunit/Cell division coordinator CpoB TPR" evidence="2">
    <location>
        <begin position="79"/>
        <end position="190"/>
    </location>
</feature>
<feature type="transmembrane region" description="Helical" evidence="1">
    <location>
        <begin position="76"/>
        <end position="94"/>
    </location>
</feature>
<organism evidence="3 4">
    <name type="scientific">Yoonia rosea</name>
    <dbReference type="NCBI Taxonomy" id="287098"/>
    <lineage>
        <taxon>Bacteria</taxon>
        <taxon>Pseudomonadati</taxon>
        <taxon>Pseudomonadota</taxon>
        <taxon>Alphaproteobacteria</taxon>
        <taxon>Rhodobacterales</taxon>
        <taxon>Paracoccaceae</taxon>
        <taxon>Yoonia</taxon>
    </lineage>
</organism>
<sequence>MRPTRFRQVEFCAPIAAFIRANHAALLFIAQASRYVPAKTLQNYTTLGSRVSDTDSFINEVTEEVRREKLFGYLRRYGWIGVAAVLLLVGGAAWNEYRNAQERATAQATGDAIMAALDEADPAARAAAMAQIEADGAAVAVTLLLQASTQEEAGDNAGALATLNRVAVNPDVPEMYRELAALKMAMLPVDDINTRRIQLDALAQPGEPFRLLALEQLAYLSLTEGDIDAGLGFLRQIEEDAGVTRGLRERVQSLMVALGEPMPDPVSQ</sequence>
<dbReference type="InterPro" id="IPR018704">
    <property type="entry name" value="SecYEG/CpoB_TPR"/>
</dbReference>
<dbReference type="EMBL" id="FTPR01000001">
    <property type="protein sequence ID" value="SIT80417.1"/>
    <property type="molecule type" value="Genomic_DNA"/>
</dbReference>
<dbReference type="Pfam" id="PF09976">
    <property type="entry name" value="TPR_21"/>
    <property type="match status" value="1"/>
</dbReference>
<reference evidence="4" key="1">
    <citation type="submission" date="2017-01" db="EMBL/GenBank/DDBJ databases">
        <authorList>
            <person name="Varghese N."/>
            <person name="Submissions S."/>
        </authorList>
    </citation>
    <scope>NUCLEOTIDE SEQUENCE [LARGE SCALE GENOMIC DNA]</scope>
    <source>
        <strain evidence="4">DSM 29591</strain>
    </source>
</reference>
<keyword evidence="1" id="KW-1133">Transmembrane helix</keyword>
<evidence type="ECO:0000313" key="4">
    <source>
        <dbReference type="Proteomes" id="UP000186997"/>
    </source>
</evidence>
<dbReference type="Proteomes" id="UP000186997">
    <property type="component" value="Unassembled WGS sequence"/>
</dbReference>
<evidence type="ECO:0000256" key="1">
    <source>
        <dbReference type="SAM" id="Phobius"/>
    </source>
</evidence>
<proteinExistence type="predicted"/>
<dbReference type="STRING" id="287098.SAMN05421665_1104"/>
<keyword evidence="1" id="KW-0812">Transmembrane</keyword>
<keyword evidence="4" id="KW-1185">Reference proteome</keyword>
<evidence type="ECO:0000313" key="3">
    <source>
        <dbReference type="EMBL" id="SIT80417.1"/>
    </source>
</evidence>
<accession>A0A1R3WR60</accession>
<name>A0A1R3WR60_9RHOB</name>
<protein>
    <recommendedName>
        <fullName evidence="2">Ancillary SecYEG translocon subunit/Cell division coordinator CpoB TPR domain-containing protein</fullName>
    </recommendedName>
</protein>
<evidence type="ECO:0000259" key="2">
    <source>
        <dbReference type="Pfam" id="PF09976"/>
    </source>
</evidence>
<keyword evidence="1" id="KW-0472">Membrane</keyword>
<gene>
    <name evidence="3" type="ORF">SAMN05421665_1104</name>
</gene>
<dbReference type="AlphaFoldDB" id="A0A1R3WR60"/>